<sequence length="173" mass="19321">MRKLPLITALTVIALQSGYAAAQVCYSAVNETTPDSRFVINEDGTVSDSETGLMWQRCTFGQSYNAETDTCEGNSQQLTWGEALRGAENATFADYSDWHVPNVKELASILEHSCVQPSINENAFLSTKLQNYWSSTSGISRTDLAWVYQFDKGINSLHAKTSDVYLRLVRYEK</sequence>
<feature type="domain" description="Lcl C-terminal" evidence="2">
    <location>
        <begin position="44"/>
        <end position="170"/>
    </location>
</feature>
<dbReference type="STRING" id="570156.AOG27_00805"/>
<organism evidence="3 4">
    <name type="scientific">Pseudoalteromonas lipolytica</name>
    <dbReference type="NCBI Taxonomy" id="570156"/>
    <lineage>
        <taxon>Bacteria</taxon>
        <taxon>Pseudomonadati</taxon>
        <taxon>Pseudomonadota</taxon>
        <taxon>Gammaproteobacteria</taxon>
        <taxon>Alteromonadales</taxon>
        <taxon>Pseudoalteromonadaceae</taxon>
        <taxon>Pseudoalteromonas</taxon>
    </lineage>
</organism>
<evidence type="ECO:0000313" key="3">
    <source>
        <dbReference type="EMBL" id="KPM85361.1"/>
    </source>
</evidence>
<dbReference type="OrthoDB" id="9793251at2"/>
<dbReference type="PATRIC" id="fig|570156.3.peg.159"/>
<feature type="chain" id="PRO_5006137767" evidence="1">
    <location>
        <begin position="23"/>
        <end position="173"/>
    </location>
</feature>
<feature type="signal peptide" evidence="1">
    <location>
        <begin position="1"/>
        <end position="22"/>
    </location>
</feature>
<dbReference type="InterPro" id="IPR011460">
    <property type="entry name" value="Lcl_C"/>
</dbReference>
<dbReference type="EMBL" id="LJTC01000001">
    <property type="protein sequence ID" value="KPM85361.1"/>
    <property type="molecule type" value="Genomic_DNA"/>
</dbReference>
<dbReference type="Pfam" id="PF07603">
    <property type="entry name" value="Lcl_C"/>
    <property type="match status" value="1"/>
</dbReference>
<reference evidence="3 4" key="1">
    <citation type="submission" date="2015-09" db="EMBL/GenBank/DDBJ databases">
        <title>Draft Genome Sequence of Pseudoalteromonas lipolytica UCD-48B.</title>
        <authorList>
            <person name="Krusor M."/>
            <person name="Coil D.A."/>
            <person name="Lang J.M."/>
            <person name="Eisen J.A."/>
            <person name="Alexiev A."/>
        </authorList>
    </citation>
    <scope>NUCLEOTIDE SEQUENCE [LARGE SCALE GENOMIC DNA]</scope>
    <source>
        <strain evidence="3 4">UCD-48B</strain>
    </source>
</reference>
<dbReference type="PANTHER" id="PTHR35812">
    <property type="entry name" value="LIPOPROTEIN"/>
    <property type="match status" value="1"/>
</dbReference>
<comment type="caution">
    <text evidence="3">The sequence shown here is derived from an EMBL/GenBank/DDBJ whole genome shotgun (WGS) entry which is preliminary data.</text>
</comment>
<proteinExistence type="predicted"/>
<evidence type="ECO:0000256" key="1">
    <source>
        <dbReference type="SAM" id="SignalP"/>
    </source>
</evidence>
<dbReference type="PANTHER" id="PTHR35812:SF1">
    <property type="entry name" value="LIPOPROTEIN"/>
    <property type="match status" value="1"/>
</dbReference>
<evidence type="ECO:0000259" key="2">
    <source>
        <dbReference type="Pfam" id="PF07603"/>
    </source>
</evidence>
<keyword evidence="1" id="KW-0732">Signal</keyword>
<dbReference type="RefSeq" id="WP_054551113.1">
    <property type="nucleotide sequence ID" value="NZ_LJTC01000001.1"/>
</dbReference>
<gene>
    <name evidence="3" type="ORF">AOG27_00805</name>
</gene>
<name>A0A0P7D9Q3_9GAMM</name>
<evidence type="ECO:0000313" key="4">
    <source>
        <dbReference type="Proteomes" id="UP000050378"/>
    </source>
</evidence>
<dbReference type="Proteomes" id="UP000050378">
    <property type="component" value="Unassembled WGS sequence"/>
</dbReference>
<dbReference type="AlphaFoldDB" id="A0A0P7D9Q3"/>
<accession>A0A0P7D9Q3</accession>
<protein>
    <submittedName>
        <fullName evidence="3">Adhesin</fullName>
    </submittedName>
</protein>